<dbReference type="Gene3D" id="1.10.287.130">
    <property type="match status" value="1"/>
</dbReference>
<dbReference type="InterPro" id="IPR050980">
    <property type="entry name" value="2C_sensor_his_kinase"/>
</dbReference>
<evidence type="ECO:0000256" key="3">
    <source>
        <dbReference type="ARBA" id="ARBA00012438"/>
    </source>
</evidence>
<dbReference type="CDD" id="cd06225">
    <property type="entry name" value="HAMP"/>
    <property type="match status" value="1"/>
</dbReference>
<dbReference type="PROSITE" id="PS50109">
    <property type="entry name" value="HIS_KIN"/>
    <property type="match status" value="1"/>
</dbReference>
<dbReference type="PANTHER" id="PTHR44936:SF10">
    <property type="entry name" value="SENSOR PROTEIN RSTB"/>
    <property type="match status" value="1"/>
</dbReference>
<dbReference type="CDD" id="cd00082">
    <property type="entry name" value="HisKA"/>
    <property type="match status" value="1"/>
</dbReference>
<keyword evidence="5" id="KW-0597">Phosphoprotein</keyword>
<dbReference type="SMART" id="SM00304">
    <property type="entry name" value="HAMP"/>
    <property type="match status" value="1"/>
</dbReference>
<dbReference type="Proteomes" id="UP000252182">
    <property type="component" value="Chromosome"/>
</dbReference>
<dbReference type="AlphaFoldDB" id="A0A345D903"/>
<dbReference type="SMART" id="SM00388">
    <property type="entry name" value="HisKA"/>
    <property type="match status" value="1"/>
</dbReference>
<evidence type="ECO:0000256" key="5">
    <source>
        <dbReference type="ARBA" id="ARBA00022553"/>
    </source>
</evidence>
<evidence type="ECO:0000256" key="10">
    <source>
        <dbReference type="SAM" id="Phobius"/>
    </source>
</evidence>
<dbReference type="Pfam" id="PF02518">
    <property type="entry name" value="HATPase_c"/>
    <property type="match status" value="1"/>
</dbReference>
<name>A0A345D903_9BURK</name>
<dbReference type="SMART" id="SM00387">
    <property type="entry name" value="HATPase_c"/>
    <property type="match status" value="1"/>
</dbReference>
<dbReference type="InterPro" id="IPR004358">
    <property type="entry name" value="Sig_transdc_His_kin-like_C"/>
</dbReference>
<dbReference type="EMBL" id="CP031124">
    <property type="protein sequence ID" value="AXF84841.1"/>
    <property type="molecule type" value="Genomic_DNA"/>
</dbReference>
<dbReference type="PRINTS" id="PR00344">
    <property type="entry name" value="BCTRLSENSOR"/>
</dbReference>
<dbReference type="InterPro" id="IPR003661">
    <property type="entry name" value="HisK_dim/P_dom"/>
</dbReference>
<dbReference type="PANTHER" id="PTHR44936">
    <property type="entry name" value="SENSOR PROTEIN CREC"/>
    <property type="match status" value="1"/>
</dbReference>
<evidence type="ECO:0000256" key="6">
    <source>
        <dbReference type="ARBA" id="ARBA00022679"/>
    </source>
</evidence>
<dbReference type="InterPro" id="IPR003660">
    <property type="entry name" value="HAMP_dom"/>
</dbReference>
<dbReference type="GO" id="GO:0000155">
    <property type="term" value="F:phosphorelay sensor kinase activity"/>
    <property type="evidence" value="ECO:0007669"/>
    <property type="project" value="InterPro"/>
</dbReference>
<dbReference type="Pfam" id="PF00512">
    <property type="entry name" value="HisKA"/>
    <property type="match status" value="1"/>
</dbReference>
<feature type="domain" description="Histidine kinase" evidence="11">
    <location>
        <begin position="230"/>
        <end position="431"/>
    </location>
</feature>
<keyword evidence="7" id="KW-0547">Nucleotide-binding</keyword>
<evidence type="ECO:0000313" key="13">
    <source>
        <dbReference type="EMBL" id="AXF84841.1"/>
    </source>
</evidence>
<dbReference type="Gene3D" id="6.10.340.10">
    <property type="match status" value="1"/>
</dbReference>
<keyword evidence="6 13" id="KW-0808">Transferase</keyword>
<proteinExistence type="predicted"/>
<feature type="domain" description="HAMP" evidence="12">
    <location>
        <begin position="170"/>
        <end position="222"/>
    </location>
</feature>
<dbReference type="Gene3D" id="3.30.565.10">
    <property type="entry name" value="Histidine kinase-like ATPase, C-terminal domain"/>
    <property type="match status" value="1"/>
</dbReference>
<comment type="subcellular location">
    <subcellularLocation>
        <location evidence="2">Cell membrane</location>
        <topology evidence="2">Multi-pass membrane protein</topology>
    </subcellularLocation>
</comment>
<evidence type="ECO:0000259" key="11">
    <source>
        <dbReference type="PROSITE" id="PS50109"/>
    </source>
</evidence>
<dbReference type="SUPFAM" id="SSF158472">
    <property type="entry name" value="HAMP domain-like"/>
    <property type="match status" value="1"/>
</dbReference>
<dbReference type="SUPFAM" id="SSF47384">
    <property type="entry name" value="Homodimeric domain of signal transducing histidine kinase"/>
    <property type="match status" value="1"/>
</dbReference>
<evidence type="ECO:0000256" key="7">
    <source>
        <dbReference type="ARBA" id="ARBA00022741"/>
    </source>
</evidence>
<evidence type="ECO:0000256" key="8">
    <source>
        <dbReference type="ARBA" id="ARBA00022777"/>
    </source>
</evidence>
<dbReference type="GO" id="GO:0005886">
    <property type="term" value="C:plasma membrane"/>
    <property type="evidence" value="ECO:0007669"/>
    <property type="project" value="UniProtKB-SubCell"/>
</dbReference>
<keyword evidence="10" id="KW-0812">Transmembrane</keyword>
<dbReference type="OrthoDB" id="9804645at2"/>
<dbReference type="PROSITE" id="PS50885">
    <property type="entry name" value="HAMP"/>
    <property type="match status" value="1"/>
</dbReference>
<dbReference type="InterPro" id="IPR036097">
    <property type="entry name" value="HisK_dim/P_sf"/>
</dbReference>
<keyword evidence="10" id="KW-1133">Transmembrane helix</keyword>
<gene>
    <name evidence="13" type="primary">envZ</name>
    <name evidence="13" type="ORF">DTO96_100551</name>
</gene>
<evidence type="ECO:0000313" key="14">
    <source>
        <dbReference type="Proteomes" id="UP000252182"/>
    </source>
</evidence>
<evidence type="ECO:0000256" key="4">
    <source>
        <dbReference type="ARBA" id="ARBA00022475"/>
    </source>
</evidence>
<reference evidence="14" key="1">
    <citation type="submission" date="2018-07" db="EMBL/GenBank/DDBJ databases">
        <authorList>
            <person name="Kim H."/>
        </authorList>
    </citation>
    <scope>NUCLEOTIDE SEQUENCE [LARGE SCALE GENOMIC DNA]</scope>
    <source>
        <strain evidence="14">F02</strain>
    </source>
</reference>
<dbReference type="KEGG" id="hyf:DTO96_100551"/>
<comment type="catalytic activity">
    <reaction evidence="1">
        <text>ATP + protein L-histidine = ADP + protein N-phospho-L-histidine.</text>
        <dbReference type="EC" id="2.7.13.3"/>
    </reaction>
</comment>
<dbReference type="InterPro" id="IPR005467">
    <property type="entry name" value="His_kinase_dom"/>
</dbReference>
<dbReference type="SUPFAM" id="SSF55874">
    <property type="entry name" value="ATPase domain of HSP90 chaperone/DNA topoisomerase II/histidine kinase"/>
    <property type="match status" value="1"/>
</dbReference>
<dbReference type="GO" id="GO:0005524">
    <property type="term" value="F:ATP binding"/>
    <property type="evidence" value="ECO:0007669"/>
    <property type="project" value="UniProtKB-KW"/>
</dbReference>
<keyword evidence="9" id="KW-0067">ATP-binding</keyword>
<dbReference type="InterPro" id="IPR003594">
    <property type="entry name" value="HATPase_dom"/>
</dbReference>
<accession>A0A345D903</accession>
<dbReference type="EC" id="2.7.13.3" evidence="3"/>
<evidence type="ECO:0000256" key="9">
    <source>
        <dbReference type="ARBA" id="ARBA00022840"/>
    </source>
</evidence>
<dbReference type="InterPro" id="IPR036890">
    <property type="entry name" value="HATPase_C_sf"/>
</dbReference>
<sequence length="433" mass="47906">MRQLFFKIYLAVLLSLLVFAVASAVLWGQLRAQRDDEYLGRQQEVAAQLIQNTLPSASSSVADQQMALERIAHDLNVNIAIDDAQGERIARVGGRLPPFHPNEPDEFSNRHDKNNRSASPITRMRLNDGRVVTVRLLPPEDDGWAKWWAFAIGSVGLLLVVGLVAWPLSRRLTRRLEALHHSVTQWGKGDLSARAHVAGHDEVSMLASSFNQAAGRIEQLIQTNHLLLANASHELRTPLARMRMQLELLHIDEGDEKQCKRKLAIVKEIDEFDQMIDSILLGSRLDAQERLVHVEAVDMLGLVAEECAHYDGVSVEGDVGVMQGDAHLLRRLVRNLVENALRHGRAPVHVRVAFKDSEVYLDVVDGGDGFSGVDSERIFEPFYRGHAKSNSKGVGLGLSLVYKIVQHHGGHVAIMPTAQGGHVQVVLPSVHAA</sequence>
<keyword evidence="10" id="KW-0472">Membrane</keyword>
<keyword evidence="14" id="KW-1185">Reference proteome</keyword>
<feature type="transmembrane region" description="Helical" evidence="10">
    <location>
        <begin position="147"/>
        <end position="166"/>
    </location>
</feature>
<dbReference type="CDD" id="cd00075">
    <property type="entry name" value="HATPase"/>
    <property type="match status" value="1"/>
</dbReference>
<organism evidence="13 14">
    <name type="scientific">Ephemeroptericola cinctiostellae</name>
    <dbReference type="NCBI Taxonomy" id="2268024"/>
    <lineage>
        <taxon>Bacteria</taxon>
        <taxon>Pseudomonadati</taxon>
        <taxon>Pseudomonadota</taxon>
        <taxon>Betaproteobacteria</taxon>
        <taxon>Burkholderiales</taxon>
        <taxon>Burkholderiaceae</taxon>
        <taxon>Ephemeroptericola</taxon>
    </lineage>
</organism>
<keyword evidence="4" id="KW-1003">Cell membrane</keyword>
<protein>
    <recommendedName>
        <fullName evidence="3">histidine kinase</fullName>
        <ecNumber evidence="3">2.7.13.3</ecNumber>
    </recommendedName>
</protein>
<keyword evidence="8" id="KW-0418">Kinase</keyword>
<evidence type="ECO:0000256" key="2">
    <source>
        <dbReference type="ARBA" id="ARBA00004651"/>
    </source>
</evidence>
<dbReference type="Pfam" id="PF00672">
    <property type="entry name" value="HAMP"/>
    <property type="match status" value="1"/>
</dbReference>
<evidence type="ECO:0000256" key="1">
    <source>
        <dbReference type="ARBA" id="ARBA00000085"/>
    </source>
</evidence>
<dbReference type="RefSeq" id="WP_114562098.1">
    <property type="nucleotide sequence ID" value="NZ_CP031124.1"/>
</dbReference>
<evidence type="ECO:0000259" key="12">
    <source>
        <dbReference type="PROSITE" id="PS50885"/>
    </source>
</evidence>